<evidence type="ECO:0000313" key="5">
    <source>
        <dbReference type="Proteomes" id="UP000234483"/>
    </source>
</evidence>
<dbReference type="Pfam" id="PF00857">
    <property type="entry name" value="Isochorismatase"/>
    <property type="match status" value="1"/>
</dbReference>
<dbReference type="SUPFAM" id="SSF52499">
    <property type="entry name" value="Isochorismatase-like hydrolases"/>
    <property type="match status" value="1"/>
</dbReference>
<dbReference type="PANTHER" id="PTHR43540:SF1">
    <property type="entry name" value="ISOCHORISMATASE HYDROLASE"/>
    <property type="match status" value="1"/>
</dbReference>
<evidence type="ECO:0000313" key="6">
    <source>
        <dbReference type="Proteomes" id="UP000281192"/>
    </source>
</evidence>
<dbReference type="EMBL" id="CP026100">
    <property type="protein sequence ID" value="AYV47443.1"/>
    <property type="molecule type" value="Genomic_DNA"/>
</dbReference>
<evidence type="ECO:0000256" key="1">
    <source>
        <dbReference type="ARBA" id="ARBA00022801"/>
    </source>
</evidence>
<sequence length="213" mass="22414">MAEDLNSDYEKAGFGGRLAFGKSPALLIIDVVDAYLLPDSPLYAGVEAALASNARLLQAARKAGIPVILTNVVYQAGVGGRDGGVFYRKVPALKAFQEGSPLGAFPKEITPIEGEIVLSKQYASAFFGTPLASTLRAMGVDTVIMGGFSTSGCVRASALDALQHGFIPFVVREASGDRDERVQEANLFDLQAKYAEVVTETQALELIAGAARA</sequence>
<proteinExistence type="predicted"/>
<dbReference type="InterPro" id="IPR050272">
    <property type="entry name" value="Isochorismatase-like_hydrls"/>
</dbReference>
<dbReference type="EMBL" id="PJRQ01000011">
    <property type="protein sequence ID" value="PLR18286.1"/>
    <property type="molecule type" value="Genomic_DNA"/>
</dbReference>
<gene>
    <name evidence="3" type="ORF">C1707_14880</name>
    <name evidence="4" type="ORF">CFHF_05875</name>
</gene>
<reference evidence="3 6" key="2">
    <citation type="submission" date="2018-01" db="EMBL/GenBank/DDBJ databases">
        <title>Complete genome sequence of Caulobacter flavus RHGG3.</title>
        <authorList>
            <person name="Yang E."/>
        </authorList>
    </citation>
    <scope>NUCLEOTIDE SEQUENCE [LARGE SCALE GENOMIC DNA]</scope>
    <source>
        <strain evidence="3 6">RHGG3</strain>
    </source>
</reference>
<dbReference type="InterPro" id="IPR036380">
    <property type="entry name" value="Isochorismatase-like_sf"/>
</dbReference>
<name>A0A2N5CX04_9CAUL</name>
<dbReference type="GO" id="GO:0016787">
    <property type="term" value="F:hydrolase activity"/>
    <property type="evidence" value="ECO:0007669"/>
    <property type="project" value="UniProtKB-KW"/>
</dbReference>
<reference evidence="4 5" key="1">
    <citation type="submission" date="2017-12" db="EMBL/GenBank/DDBJ databases">
        <title>The genome sequence of Caulobacter flavus CGMCC1 15093.</title>
        <authorList>
            <person name="Gao J."/>
            <person name="Mao X."/>
            <person name="Sun J."/>
        </authorList>
    </citation>
    <scope>NUCLEOTIDE SEQUENCE [LARGE SCALE GENOMIC DNA]</scope>
    <source>
        <strain evidence="4 5">CGMCC1 15093</strain>
    </source>
</reference>
<evidence type="ECO:0000259" key="2">
    <source>
        <dbReference type="Pfam" id="PF00857"/>
    </source>
</evidence>
<dbReference type="PANTHER" id="PTHR43540">
    <property type="entry name" value="PEROXYUREIDOACRYLATE/UREIDOACRYLATE AMIDOHYDROLASE-RELATED"/>
    <property type="match status" value="1"/>
</dbReference>
<evidence type="ECO:0000313" key="4">
    <source>
        <dbReference type="EMBL" id="PLR18286.1"/>
    </source>
</evidence>
<dbReference type="AlphaFoldDB" id="A0A2N5CX04"/>
<keyword evidence="6" id="KW-1185">Reference proteome</keyword>
<dbReference type="RefSeq" id="WP_101712095.1">
    <property type="nucleotide sequence ID" value="NZ_CP026100.1"/>
</dbReference>
<dbReference type="Proteomes" id="UP000281192">
    <property type="component" value="Chromosome"/>
</dbReference>
<keyword evidence="1" id="KW-0378">Hydrolase</keyword>
<evidence type="ECO:0000313" key="3">
    <source>
        <dbReference type="EMBL" id="AYV47443.1"/>
    </source>
</evidence>
<protein>
    <submittedName>
        <fullName evidence="4">Isochorismatase</fullName>
    </submittedName>
</protein>
<organism evidence="4 5">
    <name type="scientific">Caulobacter flavus</name>
    <dbReference type="NCBI Taxonomy" id="1679497"/>
    <lineage>
        <taxon>Bacteria</taxon>
        <taxon>Pseudomonadati</taxon>
        <taxon>Pseudomonadota</taxon>
        <taxon>Alphaproteobacteria</taxon>
        <taxon>Caulobacterales</taxon>
        <taxon>Caulobacteraceae</taxon>
        <taxon>Caulobacter</taxon>
    </lineage>
</organism>
<dbReference type="OrthoDB" id="7500697at2"/>
<dbReference type="Proteomes" id="UP000234483">
    <property type="component" value="Unassembled WGS sequence"/>
</dbReference>
<feature type="domain" description="Isochorismatase-like" evidence="2">
    <location>
        <begin position="25"/>
        <end position="200"/>
    </location>
</feature>
<accession>A0A2N5CX04</accession>
<dbReference type="InterPro" id="IPR000868">
    <property type="entry name" value="Isochorismatase-like_dom"/>
</dbReference>
<dbReference type="KEGG" id="cfh:C1707_14880"/>
<dbReference type="Gene3D" id="3.40.50.850">
    <property type="entry name" value="Isochorismatase-like"/>
    <property type="match status" value="1"/>
</dbReference>